<dbReference type="InterPro" id="IPR005062">
    <property type="entry name" value="SAC3/GANP/THP3_conserved"/>
</dbReference>
<dbReference type="PANTHER" id="PTHR12436:SF3">
    <property type="entry name" value="GERMINAL-CENTER ASSOCIATED NUCLEAR PROTEIN"/>
    <property type="match status" value="1"/>
</dbReference>
<reference evidence="2" key="1">
    <citation type="submission" date="2021-07" db="EMBL/GenBank/DDBJ databases">
        <title>Draft genome of Mortierella alpina, strain LL118, isolated from an aspen leaf litter sample.</title>
        <authorList>
            <person name="Yang S."/>
            <person name="Vinatzer B.A."/>
        </authorList>
    </citation>
    <scope>NUCLEOTIDE SEQUENCE</scope>
    <source>
        <strain evidence="2">LL118</strain>
    </source>
</reference>
<gene>
    <name evidence="2" type="ORF">KVV02_007017</name>
</gene>
<feature type="non-terminal residue" evidence="2">
    <location>
        <position position="1"/>
    </location>
</feature>
<dbReference type="GO" id="GO:0006406">
    <property type="term" value="P:mRNA export from nucleus"/>
    <property type="evidence" value="ECO:0007669"/>
    <property type="project" value="TreeGrafter"/>
</dbReference>
<evidence type="ECO:0000313" key="2">
    <source>
        <dbReference type="EMBL" id="KAG9322757.1"/>
    </source>
</evidence>
<comment type="caution">
    <text evidence="2">The sequence shown here is derived from an EMBL/GenBank/DDBJ whole genome shotgun (WGS) entry which is preliminary data.</text>
</comment>
<name>A0A9P8A1Q9_MORAP</name>
<dbReference type="AlphaFoldDB" id="A0A9P8A1Q9"/>
<proteinExistence type="predicted"/>
<organism evidence="2 3">
    <name type="scientific">Mortierella alpina</name>
    <name type="common">Oleaginous fungus</name>
    <name type="synonym">Mortierella renispora</name>
    <dbReference type="NCBI Taxonomy" id="64518"/>
    <lineage>
        <taxon>Eukaryota</taxon>
        <taxon>Fungi</taxon>
        <taxon>Fungi incertae sedis</taxon>
        <taxon>Mucoromycota</taxon>
        <taxon>Mortierellomycotina</taxon>
        <taxon>Mortierellomycetes</taxon>
        <taxon>Mortierellales</taxon>
        <taxon>Mortierellaceae</taxon>
        <taxon>Mortierella</taxon>
    </lineage>
</organism>
<accession>A0A9P8A1Q9</accession>
<dbReference type="Pfam" id="PF03399">
    <property type="entry name" value="SAC3_GANP"/>
    <property type="match status" value="1"/>
</dbReference>
<dbReference type="GO" id="GO:0070390">
    <property type="term" value="C:transcription export complex 2"/>
    <property type="evidence" value="ECO:0007669"/>
    <property type="project" value="TreeGrafter"/>
</dbReference>
<dbReference type="Gene3D" id="1.25.40.990">
    <property type="match status" value="1"/>
</dbReference>
<dbReference type="Proteomes" id="UP000717515">
    <property type="component" value="Unassembled WGS sequence"/>
</dbReference>
<protein>
    <recommendedName>
        <fullName evidence="1">SAC3/GANP/THP3 conserved domain-containing protein</fullName>
    </recommendedName>
</protein>
<dbReference type="PANTHER" id="PTHR12436">
    <property type="entry name" value="80 KDA MCM3-ASSOCIATED PROTEIN"/>
    <property type="match status" value="1"/>
</dbReference>
<evidence type="ECO:0000259" key="1">
    <source>
        <dbReference type="Pfam" id="PF03399"/>
    </source>
</evidence>
<feature type="domain" description="SAC3/GANP/THP3 conserved" evidence="1">
    <location>
        <begin position="67"/>
        <end position="174"/>
    </location>
</feature>
<sequence length="180" mass="20599">MPSRQDQGTTDGRRTRFCAVPIGSRFEELRHKRVRERKDAIRRGLIPDPNKPVRLENAITFIGTKDMCPEFERHEREYQQSVEKFEKIPGTKSIDHGRAVKAYSRPAAGADQPLPSDVRPPPVLLSTLNYLITDIVAYGDLSDSHPFVRDRTRSIRQDFTLQNNRGIEAVQAHTHTRSLL</sequence>
<dbReference type="InterPro" id="IPR045107">
    <property type="entry name" value="SAC3/GANP/THP3"/>
</dbReference>
<evidence type="ECO:0000313" key="3">
    <source>
        <dbReference type="Proteomes" id="UP000717515"/>
    </source>
</evidence>
<dbReference type="GO" id="GO:0005737">
    <property type="term" value="C:cytoplasm"/>
    <property type="evidence" value="ECO:0007669"/>
    <property type="project" value="TreeGrafter"/>
</dbReference>
<dbReference type="EMBL" id="JAIFTL010000131">
    <property type="protein sequence ID" value="KAG9322757.1"/>
    <property type="molecule type" value="Genomic_DNA"/>
</dbReference>